<dbReference type="InterPro" id="IPR016032">
    <property type="entry name" value="Sig_transdc_resp-reg_C-effctor"/>
</dbReference>
<keyword evidence="3" id="KW-0804">Transcription</keyword>
<evidence type="ECO:0000259" key="4">
    <source>
        <dbReference type="PROSITE" id="PS50043"/>
    </source>
</evidence>
<dbReference type="PANTHER" id="PTHR44688">
    <property type="entry name" value="DNA-BINDING TRANSCRIPTIONAL ACTIVATOR DEVR_DOSR"/>
    <property type="match status" value="1"/>
</dbReference>
<evidence type="ECO:0000313" key="6">
    <source>
        <dbReference type="Proteomes" id="UP000318717"/>
    </source>
</evidence>
<dbReference type="CDD" id="cd06170">
    <property type="entry name" value="LuxR_C_like"/>
    <property type="match status" value="1"/>
</dbReference>
<evidence type="ECO:0000313" key="5">
    <source>
        <dbReference type="EMBL" id="GEA52467.1"/>
    </source>
</evidence>
<dbReference type="GO" id="GO:0006355">
    <property type="term" value="P:regulation of DNA-templated transcription"/>
    <property type="evidence" value="ECO:0007669"/>
    <property type="project" value="InterPro"/>
</dbReference>
<dbReference type="AlphaFoldDB" id="A0A4Y3HZA6"/>
<dbReference type="Gene3D" id="3.40.50.2300">
    <property type="match status" value="1"/>
</dbReference>
<keyword evidence="1" id="KW-0805">Transcription regulation</keyword>
<dbReference type="InterPro" id="IPR049151">
    <property type="entry name" value="CsgD-like_REC"/>
</dbReference>
<accession>A0A4Y3HZA6</accession>
<sequence length="211" mass="24649">MYFDGINSQIFLHENCGFDDNTIKQLVKASGIQLYRLEDWHQKYKPSMTPMILVDYNDPTFEPIDFENPSFPGQNINMVITQAPLHLRTTDLLKYGRLRGIFYKQQVIDEIATGLQTLSQGNSWLSRSVTDQLLSYYQSVLIRYAPPHTINLTRREMEVLEALRIGKSNYGLAEQLFISEHTIKSHLYKIFRKINVKNREEAVVWAHHFLP</sequence>
<dbReference type="PRINTS" id="PR00038">
    <property type="entry name" value="HTHLUXR"/>
</dbReference>
<dbReference type="Pfam" id="PF00196">
    <property type="entry name" value="GerE"/>
    <property type="match status" value="1"/>
</dbReference>
<evidence type="ECO:0000256" key="1">
    <source>
        <dbReference type="ARBA" id="ARBA00023015"/>
    </source>
</evidence>
<evidence type="ECO:0000256" key="2">
    <source>
        <dbReference type="ARBA" id="ARBA00023125"/>
    </source>
</evidence>
<keyword evidence="6" id="KW-1185">Reference proteome</keyword>
<organism evidence="5 6">
    <name type="scientific">Vibrio inusitatus NBRC 102082</name>
    <dbReference type="NCBI Taxonomy" id="1219070"/>
    <lineage>
        <taxon>Bacteria</taxon>
        <taxon>Pseudomonadati</taxon>
        <taxon>Pseudomonadota</taxon>
        <taxon>Gammaproteobacteria</taxon>
        <taxon>Vibrionales</taxon>
        <taxon>Vibrionaceae</taxon>
        <taxon>Vibrio</taxon>
    </lineage>
</organism>
<evidence type="ECO:0000256" key="3">
    <source>
        <dbReference type="ARBA" id="ARBA00023163"/>
    </source>
</evidence>
<dbReference type="Pfam" id="PF21155">
    <property type="entry name" value="VpsT-like_REC"/>
    <property type="match status" value="1"/>
</dbReference>
<name>A0A4Y3HZA6_9VIBR</name>
<dbReference type="FunFam" id="1.10.10.10:FF:000153">
    <property type="entry name" value="LuxR family transcriptional regulator"/>
    <property type="match status" value="1"/>
</dbReference>
<dbReference type="PROSITE" id="PS50043">
    <property type="entry name" value="HTH_LUXR_2"/>
    <property type="match status" value="1"/>
</dbReference>
<protein>
    <recommendedName>
        <fullName evidence="4">HTH luxR-type domain-containing protein</fullName>
    </recommendedName>
</protein>
<dbReference type="InterPro" id="IPR000792">
    <property type="entry name" value="Tscrpt_reg_LuxR_C"/>
</dbReference>
<dbReference type="Proteomes" id="UP000318717">
    <property type="component" value="Unassembled WGS sequence"/>
</dbReference>
<proteinExistence type="predicted"/>
<gene>
    <name evidence="5" type="ORF">VIN01S_32710</name>
</gene>
<feature type="domain" description="HTH luxR-type" evidence="4">
    <location>
        <begin position="145"/>
        <end position="210"/>
    </location>
</feature>
<dbReference type="SUPFAM" id="SSF46894">
    <property type="entry name" value="C-terminal effector domain of the bipartite response regulators"/>
    <property type="match status" value="1"/>
</dbReference>
<dbReference type="InterPro" id="IPR036388">
    <property type="entry name" value="WH-like_DNA-bd_sf"/>
</dbReference>
<dbReference type="PANTHER" id="PTHR44688:SF16">
    <property type="entry name" value="DNA-BINDING TRANSCRIPTIONAL ACTIVATOR DEVR_DOSR"/>
    <property type="match status" value="1"/>
</dbReference>
<dbReference type="EMBL" id="BJLF01000020">
    <property type="protein sequence ID" value="GEA52467.1"/>
    <property type="molecule type" value="Genomic_DNA"/>
</dbReference>
<comment type="caution">
    <text evidence="5">The sequence shown here is derived from an EMBL/GenBank/DDBJ whole genome shotgun (WGS) entry which is preliminary data.</text>
</comment>
<dbReference type="Gene3D" id="1.10.10.10">
    <property type="entry name" value="Winged helix-like DNA-binding domain superfamily/Winged helix DNA-binding domain"/>
    <property type="match status" value="1"/>
</dbReference>
<dbReference type="GO" id="GO:0003677">
    <property type="term" value="F:DNA binding"/>
    <property type="evidence" value="ECO:0007669"/>
    <property type="project" value="UniProtKB-KW"/>
</dbReference>
<keyword evidence="2" id="KW-0238">DNA-binding</keyword>
<dbReference type="OrthoDB" id="561214at2"/>
<dbReference type="SMART" id="SM00421">
    <property type="entry name" value="HTH_LUXR"/>
    <property type="match status" value="1"/>
</dbReference>
<reference evidence="5 6" key="1">
    <citation type="submission" date="2019-06" db="EMBL/GenBank/DDBJ databases">
        <title>Whole genome shotgun sequence of Vibrio inusitatus NBRC 102082.</title>
        <authorList>
            <person name="Hosoyama A."/>
            <person name="Uohara A."/>
            <person name="Ohji S."/>
            <person name="Ichikawa N."/>
        </authorList>
    </citation>
    <scope>NUCLEOTIDE SEQUENCE [LARGE SCALE GENOMIC DNA]</scope>
    <source>
        <strain evidence="5 6">NBRC 102082</strain>
    </source>
</reference>
<dbReference type="RefSeq" id="WP_141346905.1">
    <property type="nucleotide sequence ID" value="NZ_BJLF01000020.1"/>
</dbReference>